<evidence type="ECO:0000313" key="9">
    <source>
        <dbReference type="Proteomes" id="UP000007267"/>
    </source>
</evidence>
<dbReference type="FunFam" id="2.60.40.10:FF:000208">
    <property type="entry name" value="Butyrophilin subfamily 1 member A1"/>
    <property type="match status" value="1"/>
</dbReference>
<dbReference type="FunFam" id="2.60.40.10:FF:000088">
    <property type="entry name" value="Butyrophilin subfamily 1 member A1"/>
    <property type="match status" value="1"/>
</dbReference>
<dbReference type="SMART" id="SM00409">
    <property type="entry name" value="IG"/>
    <property type="match status" value="1"/>
</dbReference>
<evidence type="ECO:0000259" key="7">
    <source>
        <dbReference type="PROSITE" id="PS50835"/>
    </source>
</evidence>
<keyword evidence="5" id="KW-0472">Membrane</keyword>
<sequence>MKILSSYESSRARSCLAHFIIFSLTCYVHKLESAQFTVVGPGRPVMATLGGHIVLPCYLSPSMSAQDMEVRWFRREFTPFVHLYRRGADEFGQQMPEYHGRTELLTDGIMDGNVDLGILNVRRSDEGQYHCSVQDGDFREEAVLELKVAALGSAPCISVEGHQDGGIRVVCQSAGWYPQPQVLWRDPNGQPLSASIETKSEEEGGFFKIKDSIVITENSNKNLSCSIRITHMDAEKQSVTFYISGQLLPKPHSVIPTRIKNQVA</sequence>
<protein>
    <recommendedName>
        <fullName evidence="7">Ig-like domain-containing protein</fullName>
    </recommendedName>
</protein>
<evidence type="ECO:0000256" key="6">
    <source>
        <dbReference type="ARBA" id="ARBA00023319"/>
    </source>
</evidence>
<dbReference type="Gene3D" id="2.60.40.10">
    <property type="entry name" value="Immunoglobulins"/>
    <property type="match status" value="2"/>
</dbReference>
<dbReference type="Proteomes" id="UP000007267">
    <property type="component" value="Unassembled WGS sequence"/>
</dbReference>
<reference evidence="9" key="1">
    <citation type="submission" date="2011-10" db="EMBL/GenBank/DDBJ databases">
        <authorList>
            <consortium name="Soft-shell Turtle Genome Consortium"/>
        </authorList>
    </citation>
    <scope>NUCLEOTIDE SEQUENCE [LARGE SCALE GENOMIC DNA]</scope>
    <source>
        <strain evidence="9">Daiwa-1</strain>
    </source>
</reference>
<dbReference type="Pfam" id="PF22705">
    <property type="entry name" value="C2-set_3"/>
    <property type="match status" value="1"/>
</dbReference>
<reference evidence="8" key="4">
    <citation type="submission" date="2025-09" db="UniProtKB">
        <authorList>
            <consortium name="Ensembl"/>
        </authorList>
    </citation>
    <scope>IDENTIFICATION</scope>
</reference>
<dbReference type="CDD" id="cd05713">
    <property type="entry name" value="IgV_MOG_like"/>
    <property type="match status" value="1"/>
</dbReference>
<dbReference type="AlphaFoldDB" id="K7G8K7"/>
<dbReference type="GeneTree" id="ENSGT00940000162079"/>
<dbReference type="PANTHER" id="PTHR24100">
    <property type="entry name" value="BUTYROPHILIN"/>
    <property type="match status" value="1"/>
</dbReference>
<proteinExistence type="predicted"/>
<dbReference type="PANTHER" id="PTHR24100:SF149">
    <property type="entry name" value="BG-LIKE ANTIGEN 1-RELATED"/>
    <property type="match status" value="1"/>
</dbReference>
<name>K7G8K7_PELSI</name>
<keyword evidence="9" id="KW-1185">Reference proteome</keyword>
<keyword evidence="2" id="KW-0812">Transmembrane</keyword>
<evidence type="ECO:0000313" key="8">
    <source>
        <dbReference type="Ensembl" id="ENSPSIP00000016618.1"/>
    </source>
</evidence>
<dbReference type="InterPro" id="IPR003599">
    <property type="entry name" value="Ig_sub"/>
</dbReference>
<dbReference type="InterPro" id="IPR053896">
    <property type="entry name" value="BTN3A2-like_Ig-C"/>
</dbReference>
<evidence type="ECO:0000256" key="1">
    <source>
        <dbReference type="ARBA" id="ARBA00004370"/>
    </source>
</evidence>
<dbReference type="EMBL" id="AGCU01171504">
    <property type="status" value="NOT_ANNOTATED_CDS"/>
    <property type="molecule type" value="Genomic_DNA"/>
</dbReference>
<dbReference type="GO" id="GO:0050852">
    <property type="term" value="P:T cell receptor signaling pathway"/>
    <property type="evidence" value="ECO:0007669"/>
    <property type="project" value="TreeGrafter"/>
</dbReference>
<dbReference type="PROSITE" id="PS50835">
    <property type="entry name" value="IG_LIKE"/>
    <property type="match status" value="2"/>
</dbReference>
<dbReference type="InterPro" id="IPR013783">
    <property type="entry name" value="Ig-like_fold"/>
</dbReference>
<organism evidence="8 9">
    <name type="scientific">Pelodiscus sinensis</name>
    <name type="common">Chinese softshell turtle</name>
    <name type="synonym">Trionyx sinensis</name>
    <dbReference type="NCBI Taxonomy" id="13735"/>
    <lineage>
        <taxon>Eukaryota</taxon>
        <taxon>Metazoa</taxon>
        <taxon>Chordata</taxon>
        <taxon>Craniata</taxon>
        <taxon>Vertebrata</taxon>
        <taxon>Euteleostomi</taxon>
        <taxon>Archelosauria</taxon>
        <taxon>Testudinata</taxon>
        <taxon>Testudines</taxon>
        <taxon>Cryptodira</taxon>
        <taxon>Trionychia</taxon>
        <taxon>Trionychidae</taxon>
        <taxon>Pelodiscus</taxon>
    </lineage>
</organism>
<dbReference type="OMA" id="MIPIAIW"/>
<dbReference type="GO" id="GO:0009897">
    <property type="term" value="C:external side of plasma membrane"/>
    <property type="evidence" value="ECO:0007669"/>
    <property type="project" value="TreeGrafter"/>
</dbReference>
<dbReference type="GO" id="GO:0001817">
    <property type="term" value="P:regulation of cytokine production"/>
    <property type="evidence" value="ECO:0007669"/>
    <property type="project" value="TreeGrafter"/>
</dbReference>
<dbReference type="InterPro" id="IPR050504">
    <property type="entry name" value="IgSF_BTN/MOG"/>
</dbReference>
<dbReference type="InterPro" id="IPR013106">
    <property type="entry name" value="Ig_V-set"/>
</dbReference>
<evidence type="ECO:0000256" key="5">
    <source>
        <dbReference type="ARBA" id="ARBA00023136"/>
    </source>
</evidence>
<keyword evidence="4" id="KW-1133">Transmembrane helix</keyword>
<dbReference type="HOGENOM" id="CLU_013137_8_4_1"/>
<reference evidence="8" key="3">
    <citation type="submission" date="2025-08" db="UniProtKB">
        <authorList>
            <consortium name="Ensembl"/>
        </authorList>
    </citation>
    <scope>IDENTIFICATION</scope>
</reference>
<evidence type="ECO:0000256" key="2">
    <source>
        <dbReference type="ARBA" id="ARBA00022692"/>
    </source>
</evidence>
<dbReference type="GO" id="GO:0005102">
    <property type="term" value="F:signaling receptor binding"/>
    <property type="evidence" value="ECO:0007669"/>
    <property type="project" value="TreeGrafter"/>
</dbReference>
<dbReference type="InterPro" id="IPR007110">
    <property type="entry name" value="Ig-like_dom"/>
</dbReference>
<dbReference type="Pfam" id="PF07686">
    <property type="entry name" value="V-set"/>
    <property type="match status" value="1"/>
</dbReference>
<dbReference type="SUPFAM" id="SSF48726">
    <property type="entry name" value="Immunoglobulin"/>
    <property type="match status" value="2"/>
</dbReference>
<dbReference type="InterPro" id="IPR036179">
    <property type="entry name" value="Ig-like_dom_sf"/>
</dbReference>
<feature type="domain" description="Ig-like" evidence="7">
    <location>
        <begin position="34"/>
        <end position="149"/>
    </location>
</feature>
<evidence type="ECO:0000256" key="3">
    <source>
        <dbReference type="ARBA" id="ARBA00022729"/>
    </source>
</evidence>
<reference evidence="9" key="2">
    <citation type="journal article" date="2013" name="Nat. Genet.">
        <title>The draft genomes of soft-shell turtle and green sea turtle yield insights into the development and evolution of the turtle-specific body plan.</title>
        <authorList>
            <person name="Wang Z."/>
            <person name="Pascual-Anaya J."/>
            <person name="Zadissa A."/>
            <person name="Li W."/>
            <person name="Niimura Y."/>
            <person name="Huang Z."/>
            <person name="Li C."/>
            <person name="White S."/>
            <person name="Xiong Z."/>
            <person name="Fang D."/>
            <person name="Wang B."/>
            <person name="Ming Y."/>
            <person name="Chen Y."/>
            <person name="Zheng Y."/>
            <person name="Kuraku S."/>
            <person name="Pignatelli M."/>
            <person name="Herrero J."/>
            <person name="Beal K."/>
            <person name="Nozawa M."/>
            <person name="Li Q."/>
            <person name="Wang J."/>
            <person name="Zhang H."/>
            <person name="Yu L."/>
            <person name="Shigenobu S."/>
            <person name="Wang J."/>
            <person name="Liu J."/>
            <person name="Flicek P."/>
            <person name="Searle S."/>
            <person name="Wang J."/>
            <person name="Kuratani S."/>
            <person name="Yin Y."/>
            <person name="Aken B."/>
            <person name="Zhang G."/>
            <person name="Irie N."/>
        </authorList>
    </citation>
    <scope>NUCLEOTIDE SEQUENCE [LARGE SCALE GENOMIC DNA]</scope>
    <source>
        <strain evidence="9">Daiwa-1</strain>
    </source>
</reference>
<feature type="domain" description="Ig-like" evidence="7">
    <location>
        <begin position="155"/>
        <end position="240"/>
    </location>
</feature>
<accession>K7G8K7</accession>
<keyword evidence="6" id="KW-0393">Immunoglobulin domain</keyword>
<evidence type="ECO:0000256" key="4">
    <source>
        <dbReference type="ARBA" id="ARBA00022989"/>
    </source>
</evidence>
<comment type="subcellular location">
    <subcellularLocation>
        <location evidence="1">Membrane</location>
    </subcellularLocation>
</comment>
<dbReference type="Ensembl" id="ENSPSIT00000016694.1">
    <property type="protein sequence ID" value="ENSPSIP00000016618.1"/>
    <property type="gene ID" value="ENSPSIG00000014817.1"/>
</dbReference>
<dbReference type="EMBL" id="AGCU01171505">
    <property type="status" value="NOT_ANNOTATED_CDS"/>
    <property type="molecule type" value="Genomic_DNA"/>
</dbReference>
<keyword evidence="3" id="KW-0732">Signal</keyword>